<feature type="compositionally biased region" description="Basic and acidic residues" evidence="1">
    <location>
        <begin position="134"/>
        <end position="148"/>
    </location>
</feature>
<proteinExistence type="predicted"/>
<accession>A0A9X4RC50</accession>
<keyword evidence="4" id="KW-1185">Reference proteome</keyword>
<sequence>MLVVALAVTAIGFILLVVALVTGSVWFAWACIAVCIVGFILLIIDVLSNRRSAGDDDDGLDAAPAQEDVEAGGDGGDDAVTQQLDMGRPHEDSSDEPTQVWSAESSAEETTEIPRVTDQWQAHGSADSIGPADAGRHSAADDRDAPGR</sequence>
<dbReference type="RefSeq" id="WP_332519097.1">
    <property type="nucleotide sequence ID" value="NZ_JANRHA010000001.1"/>
</dbReference>
<evidence type="ECO:0000313" key="3">
    <source>
        <dbReference type="EMBL" id="MDG3013460.1"/>
    </source>
</evidence>
<feature type="region of interest" description="Disordered" evidence="1">
    <location>
        <begin position="51"/>
        <end position="148"/>
    </location>
</feature>
<evidence type="ECO:0000313" key="4">
    <source>
        <dbReference type="Proteomes" id="UP001152755"/>
    </source>
</evidence>
<evidence type="ECO:0000256" key="1">
    <source>
        <dbReference type="SAM" id="MobiDB-lite"/>
    </source>
</evidence>
<comment type="caution">
    <text evidence="3">The sequence shown here is derived from an EMBL/GenBank/DDBJ whole genome shotgun (WGS) entry which is preliminary data.</text>
</comment>
<feature type="transmembrane region" description="Helical" evidence="2">
    <location>
        <begin position="29"/>
        <end position="47"/>
    </location>
</feature>
<protein>
    <submittedName>
        <fullName evidence="3">SUR7/PalI family protein</fullName>
    </submittedName>
</protein>
<evidence type="ECO:0000256" key="2">
    <source>
        <dbReference type="SAM" id="Phobius"/>
    </source>
</evidence>
<gene>
    <name evidence="3" type="ORF">NVS88_02690</name>
</gene>
<keyword evidence="2" id="KW-0472">Membrane</keyword>
<organism evidence="3 4">
    <name type="scientific">Speluncibacter jeojiensis</name>
    <dbReference type="NCBI Taxonomy" id="2710754"/>
    <lineage>
        <taxon>Bacteria</taxon>
        <taxon>Bacillati</taxon>
        <taxon>Actinomycetota</taxon>
        <taxon>Actinomycetes</taxon>
        <taxon>Mycobacteriales</taxon>
        <taxon>Speluncibacteraceae</taxon>
        <taxon>Speluncibacter</taxon>
    </lineage>
</organism>
<reference evidence="3" key="1">
    <citation type="submission" date="2022-08" db="EMBL/GenBank/DDBJ databases">
        <title>Genome analysis of Corynebacteriales strain.</title>
        <authorList>
            <person name="Lee S.D."/>
        </authorList>
    </citation>
    <scope>NUCLEOTIDE SEQUENCE</scope>
    <source>
        <strain evidence="3">D3-21</strain>
    </source>
</reference>
<name>A0A9X4RC50_9ACTN</name>
<dbReference type="AlphaFoldDB" id="A0A9X4RC50"/>
<keyword evidence="2" id="KW-1133">Transmembrane helix</keyword>
<keyword evidence="2" id="KW-0812">Transmembrane</keyword>
<feature type="compositionally biased region" description="Acidic residues" evidence="1">
    <location>
        <begin position="67"/>
        <end position="77"/>
    </location>
</feature>
<dbReference type="EMBL" id="JANRHA010000001">
    <property type="protein sequence ID" value="MDG3013460.1"/>
    <property type="molecule type" value="Genomic_DNA"/>
</dbReference>
<dbReference type="Proteomes" id="UP001152755">
    <property type="component" value="Unassembled WGS sequence"/>
</dbReference>